<protein>
    <submittedName>
        <fullName evidence="1">Uncharacterized protein</fullName>
    </submittedName>
</protein>
<keyword evidence="2" id="KW-1185">Reference proteome</keyword>
<reference evidence="1" key="1">
    <citation type="submission" date="2020-08" db="EMBL/GenBank/DDBJ databases">
        <title>Multicomponent nature underlies the extraordinary mechanical properties of spider dragline silk.</title>
        <authorList>
            <person name="Kono N."/>
            <person name="Nakamura H."/>
            <person name="Mori M."/>
            <person name="Yoshida Y."/>
            <person name="Ohtoshi R."/>
            <person name="Malay A.D."/>
            <person name="Moran D.A.P."/>
            <person name="Tomita M."/>
            <person name="Numata K."/>
            <person name="Arakawa K."/>
        </authorList>
    </citation>
    <scope>NUCLEOTIDE SEQUENCE</scope>
</reference>
<dbReference type="Proteomes" id="UP000887013">
    <property type="component" value="Unassembled WGS sequence"/>
</dbReference>
<evidence type="ECO:0000313" key="1">
    <source>
        <dbReference type="EMBL" id="GFT26916.1"/>
    </source>
</evidence>
<accession>A0A8X6NRH3</accession>
<organism evidence="1 2">
    <name type="scientific">Nephila pilipes</name>
    <name type="common">Giant wood spider</name>
    <name type="synonym">Nephila maculata</name>
    <dbReference type="NCBI Taxonomy" id="299642"/>
    <lineage>
        <taxon>Eukaryota</taxon>
        <taxon>Metazoa</taxon>
        <taxon>Ecdysozoa</taxon>
        <taxon>Arthropoda</taxon>
        <taxon>Chelicerata</taxon>
        <taxon>Arachnida</taxon>
        <taxon>Araneae</taxon>
        <taxon>Araneomorphae</taxon>
        <taxon>Entelegynae</taxon>
        <taxon>Araneoidea</taxon>
        <taxon>Nephilidae</taxon>
        <taxon>Nephila</taxon>
    </lineage>
</organism>
<gene>
    <name evidence="1" type="ORF">NPIL_536401</name>
</gene>
<dbReference type="EMBL" id="BMAW01060611">
    <property type="protein sequence ID" value="GFT26916.1"/>
    <property type="molecule type" value="Genomic_DNA"/>
</dbReference>
<proteinExistence type="predicted"/>
<comment type="caution">
    <text evidence="1">The sequence shown here is derived from an EMBL/GenBank/DDBJ whole genome shotgun (WGS) entry which is preliminary data.</text>
</comment>
<evidence type="ECO:0000313" key="2">
    <source>
        <dbReference type="Proteomes" id="UP000887013"/>
    </source>
</evidence>
<name>A0A8X6NRH3_NEPPI</name>
<dbReference type="AlphaFoldDB" id="A0A8X6NRH3"/>
<sequence length="99" mass="11620">MEVFFTESVHLFSLKIQQLGIRASHAFTWIQIVISAPDDEIIILANRNSSTDDFTRAYQFDGMVITVRKGWKRENSAVFAKTRVSCIFFFEKIFFRQDF</sequence>